<feature type="compositionally biased region" description="Basic and acidic residues" evidence="1">
    <location>
        <begin position="23"/>
        <end position="33"/>
    </location>
</feature>
<dbReference type="Proteomes" id="UP000485058">
    <property type="component" value="Unassembled WGS sequence"/>
</dbReference>
<evidence type="ECO:0000313" key="3">
    <source>
        <dbReference type="Proteomes" id="UP000485058"/>
    </source>
</evidence>
<protein>
    <submittedName>
        <fullName evidence="2">Uncharacterized protein</fullName>
    </submittedName>
</protein>
<dbReference type="EMBL" id="BLLF01002967">
    <property type="protein sequence ID" value="GFH25938.1"/>
    <property type="molecule type" value="Genomic_DNA"/>
</dbReference>
<evidence type="ECO:0000256" key="1">
    <source>
        <dbReference type="SAM" id="MobiDB-lite"/>
    </source>
</evidence>
<comment type="caution">
    <text evidence="2">The sequence shown here is derived from an EMBL/GenBank/DDBJ whole genome shotgun (WGS) entry which is preliminary data.</text>
</comment>
<dbReference type="AlphaFoldDB" id="A0A6A0A2U8"/>
<reference evidence="2 3" key="1">
    <citation type="submission" date="2020-02" db="EMBL/GenBank/DDBJ databases">
        <title>Draft genome sequence of Haematococcus lacustris strain NIES-144.</title>
        <authorList>
            <person name="Morimoto D."/>
            <person name="Nakagawa S."/>
            <person name="Yoshida T."/>
            <person name="Sawayama S."/>
        </authorList>
    </citation>
    <scope>NUCLEOTIDE SEQUENCE [LARGE SCALE GENOMIC DNA]</scope>
    <source>
        <strain evidence="2 3">NIES-144</strain>
    </source>
</reference>
<keyword evidence="3" id="KW-1185">Reference proteome</keyword>
<evidence type="ECO:0000313" key="2">
    <source>
        <dbReference type="EMBL" id="GFH25938.1"/>
    </source>
</evidence>
<gene>
    <name evidence="2" type="ORF">HaLaN_23992</name>
</gene>
<proteinExistence type="predicted"/>
<organism evidence="2 3">
    <name type="scientific">Haematococcus lacustris</name>
    <name type="common">Green alga</name>
    <name type="synonym">Haematococcus pluvialis</name>
    <dbReference type="NCBI Taxonomy" id="44745"/>
    <lineage>
        <taxon>Eukaryota</taxon>
        <taxon>Viridiplantae</taxon>
        <taxon>Chlorophyta</taxon>
        <taxon>core chlorophytes</taxon>
        <taxon>Chlorophyceae</taxon>
        <taxon>CS clade</taxon>
        <taxon>Chlamydomonadales</taxon>
        <taxon>Haematococcaceae</taxon>
        <taxon>Haematococcus</taxon>
    </lineage>
</organism>
<sequence>MDSAVRNLGEKDVGRLEQMQAKAAERQDKAAAG</sequence>
<name>A0A6A0A2U8_HAELA</name>
<accession>A0A6A0A2U8</accession>
<feature type="region of interest" description="Disordered" evidence="1">
    <location>
        <begin position="1"/>
        <end position="33"/>
    </location>
</feature>